<evidence type="ECO:0000313" key="13">
    <source>
        <dbReference type="EMBL" id="CAB4539785.1"/>
    </source>
</evidence>
<keyword evidence="6" id="KW-0067">ATP-binding</keyword>
<name>A0A6J6BM52_9ZZZZ</name>
<dbReference type="SUPFAM" id="SSF52540">
    <property type="entry name" value="P-loop containing nucleoside triphosphate hydrolases"/>
    <property type="match status" value="1"/>
</dbReference>
<reference evidence="13" key="1">
    <citation type="submission" date="2020-05" db="EMBL/GenBank/DDBJ databases">
        <authorList>
            <person name="Chiriac C."/>
            <person name="Salcher M."/>
            <person name="Ghai R."/>
            <person name="Kavagutti S V."/>
        </authorList>
    </citation>
    <scope>NUCLEOTIDE SEQUENCE</scope>
</reference>
<dbReference type="InterPro" id="IPR017871">
    <property type="entry name" value="ABC_transporter-like_CS"/>
</dbReference>
<dbReference type="GO" id="GO:0005524">
    <property type="term" value="F:ATP binding"/>
    <property type="evidence" value="ECO:0007669"/>
    <property type="project" value="UniProtKB-KW"/>
</dbReference>
<organism evidence="13">
    <name type="scientific">freshwater metagenome</name>
    <dbReference type="NCBI Taxonomy" id="449393"/>
    <lineage>
        <taxon>unclassified sequences</taxon>
        <taxon>metagenomes</taxon>
        <taxon>ecological metagenomes</taxon>
    </lineage>
</organism>
<dbReference type="AlphaFoldDB" id="A0A6J6BM52"/>
<keyword evidence="7 10" id="KW-1133">Transmembrane helix</keyword>
<gene>
    <name evidence="13" type="ORF">UFOPK1495_00122</name>
</gene>
<comment type="subcellular location">
    <subcellularLocation>
        <location evidence="1">Cell membrane</location>
        <topology evidence="1">Multi-pass membrane protein</topology>
    </subcellularLocation>
</comment>
<keyword evidence="3" id="KW-1003">Cell membrane</keyword>
<feature type="domain" description="ABC transporter" evidence="11">
    <location>
        <begin position="329"/>
        <end position="545"/>
    </location>
</feature>
<dbReference type="GO" id="GO:0140359">
    <property type="term" value="F:ABC-type transporter activity"/>
    <property type="evidence" value="ECO:0007669"/>
    <property type="project" value="InterPro"/>
</dbReference>
<evidence type="ECO:0000259" key="12">
    <source>
        <dbReference type="PROSITE" id="PS50929"/>
    </source>
</evidence>
<dbReference type="Gene3D" id="3.40.50.300">
    <property type="entry name" value="P-loop containing nucleotide triphosphate hydrolases"/>
    <property type="match status" value="1"/>
</dbReference>
<evidence type="ECO:0000256" key="5">
    <source>
        <dbReference type="ARBA" id="ARBA00022741"/>
    </source>
</evidence>
<evidence type="ECO:0000256" key="6">
    <source>
        <dbReference type="ARBA" id="ARBA00022840"/>
    </source>
</evidence>
<keyword evidence="8 10" id="KW-0472">Membrane</keyword>
<keyword evidence="4 10" id="KW-0812">Transmembrane</keyword>
<dbReference type="SUPFAM" id="SSF90123">
    <property type="entry name" value="ABC transporter transmembrane region"/>
    <property type="match status" value="1"/>
</dbReference>
<feature type="domain" description="ABC transmembrane type-1" evidence="12">
    <location>
        <begin position="19"/>
        <end position="294"/>
    </location>
</feature>
<feature type="transmembrane region" description="Helical" evidence="10">
    <location>
        <begin position="21"/>
        <end position="42"/>
    </location>
</feature>
<dbReference type="GO" id="GO:0042883">
    <property type="term" value="P:cysteine transport"/>
    <property type="evidence" value="ECO:0007669"/>
    <property type="project" value="InterPro"/>
</dbReference>
<dbReference type="Gene3D" id="1.20.1560.10">
    <property type="entry name" value="ABC transporter type 1, transmembrane domain"/>
    <property type="match status" value="1"/>
</dbReference>
<dbReference type="GO" id="GO:0005886">
    <property type="term" value="C:plasma membrane"/>
    <property type="evidence" value="ECO:0007669"/>
    <property type="project" value="UniProtKB-SubCell"/>
</dbReference>
<accession>A0A6J6BM52</accession>
<dbReference type="InterPro" id="IPR039421">
    <property type="entry name" value="Type_1_exporter"/>
</dbReference>
<evidence type="ECO:0000256" key="7">
    <source>
        <dbReference type="ARBA" id="ARBA00022989"/>
    </source>
</evidence>
<feature type="transmembrane region" description="Helical" evidence="10">
    <location>
        <begin position="152"/>
        <end position="170"/>
    </location>
</feature>
<proteinExistence type="predicted"/>
<dbReference type="GO" id="GO:0016887">
    <property type="term" value="F:ATP hydrolysis activity"/>
    <property type="evidence" value="ECO:0007669"/>
    <property type="project" value="InterPro"/>
</dbReference>
<evidence type="ECO:0000256" key="3">
    <source>
        <dbReference type="ARBA" id="ARBA00022475"/>
    </source>
</evidence>
<dbReference type="Pfam" id="PF00664">
    <property type="entry name" value="ABC_membrane"/>
    <property type="match status" value="1"/>
</dbReference>
<evidence type="ECO:0000256" key="10">
    <source>
        <dbReference type="SAM" id="Phobius"/>
    </source>
</evidence>
<dbReference type="InterPro" id="IPR003439">
    <property type="entry name" value="ABC_transporter-like_ATP-bd"/>
</dbReference>
<dbReference type="SMART" id="SM00382">
    <property type="entry name" value="AAA"/>
    <property type="match status" value="1"/>
</dbReference>
<dbReference type="InterPro" id="IPR011527">
    <property type="entry name" value="ABC1_TM_dom"/>
</dbReference>
<dbReference type="InterPro" id="IPR003593">
    <property type="entry name" value="AAA+_ATPase"/>
</dbReference>
<evidence type="ECO:0000256" key="4">
    <source>
        <dbReference type="ARBA" id="ARBA00022692"/>
    </source>
</evidence>
<dbReference type="PANTHER" id="PTHR24221:SF590">
    <property type="entry name" value="COMPONENT LINKED WITH THE ASSEMBLY OF CYTOCHROME' TRANSPORT TRANSMEMBRANE ATP-BINDING PROTEIN ABC TRANSPORTER CYDD-RELATED"/>
    <property type="match status" value="1"/>
</dbReference>
<dbReference type="InterPro" id="IPR036640">
    <property type="entry name" value="ABC1_TM_sf"/>
</dbReference>
<sequence>MGSKELLSIVPSARRLYSIGVVLSILGSVALVAWTIALAQAISNFVQGQPYAPALVALAGFLALRIGFSFVSSQVLATSSSQLRSGVRAALTSRWSANRDALTSTGIDSTLLGPGVDSLDDYVAKFLPARSVAAVLPIVVFLTIGLLDPWTLLILIFAGPMLILLLAVIGSRTRELSEQRFRELGWLRSFYLDMVRGIPTLKVFGRASESVTAIEDVSDRFGRTTMSVLRTAFQTSLVIEWAATAATALVAVQVSFRLVEGNMGFGAALTVLMLTPEFFAPLRNLAIEYHAGQAGNAALEQLPDLTAPELPPTSRSTVSSAPPTQPPSIRFENVSFLHPGSDQLILDSVSFTITAGESVVLIGPSGIGKSTLLGLLQGRLSPTQGQITIDNKRLTDIDPQEWLRSITSVPQNPFMFSSSVKDNVALSNQSASADQIHDALELALASEFVAELPLGIDSRIGEEGATLSGGQRQRLAIARAVLRDAPLVLLDEFTAHLDPVTERDMISSLGGFLNDRTAVIVAHREATLSLADRILELANGQIVEVPK</sequence>
<keyword evidence="5" id="KW-0547">Nucleotide-binding</keyword>
<dbReference type="FunFam" id="3.40.50.300:FF:000299">
    <property type="entry name" value="ABC transporter ATP-binding protein/permease"/>
    <property type="match status" value="1"/>
</dbReference>
<evidence type="ECO:0000256" key="2">
    <source>
        <dbReference type="ARBA" id="ARBA00022448"/>
    </source>
</evidence>
<evidence type="ECO:0000259" key="11">
    <source>
        <dbReference type="PROSITE" id="PS50893"/>
    </source>
</evidence>
<dbReference type="Pfam" id="PF00005">
    <property type="entry name" value="ABC_tran"/>
    <property type="match status" value="1"/>
</dbReference>
<dbReference type="PROSITE" id="PS50929">
    <property type="entry name" value="ABC_TM1F"/>
    <property type="match status" value="1"/>
</dbReference>
<dbReference type="PROSITE" id="PS00211">
    <property type="entry name" value="ABC_TRANSPORTER_1"/>
    <property type="match status" value="1"/>
</dbReference>
<dbReference type="CDD" id="cd18584">
    <property type="entry name" value="ABC_6TM_AarD_CydD"/>
    <property type="match status" value="1"/>
</dbReference>
<dbReference type="PANTHER" id="PTHR24221">
    <property type="entry name" value="ATP-BINDING CASSETTE SUB-FAMILY B"/>
    <property type="match status" value="1"/>
</dbReference>
<dbReference type="EMBL" id="CAEZSU010000007">
    <property type="protein sequence ID" value="CAB4539785.1"/>
    <property type="molecule type" value="Genomic_DNA"/>
</dbReference>
<keyword evidence="2" id="KW-0813">Transport</keyword>
<dbReference type="InterPro" id="IPR014216">
    <property type="entry name" value="ABC_transptr_CydD"/>
</dbReference>
<dbReference type="InterPro" id="IPR027417">
    <property type="entry name" value="P-loop_NTPase"/>
</dbReference>
<evidence type="ECO:0000256" key="1">
    <source>
        <dbReference type="ARBA" id="ARBA00004651"/>
    </source>
</evidence>
<dbReference type="NCBIfam" id="TIGR02857">
    <property type="entry name" value="CydD"/>
    <property type="match status" value="1"/>
</dbReference>
<dbReference type="PROSITE" id="PS50893">
    <property type="entry name" value="ABC_TRANSPORTER_2"/>
    <property type="match status" value="1"/>
</dbReference>
<feature type="compositionally biased region" description="Polar residues" evidence="9">
    <location>
        <begin position="313"/>
        <end position="322"/>
    </location>
</feature>
<evidence type="ECO:0000256" key="9">
    <source>
        <dbReference type="SAM" id="MobiDB-lite"/>
    </source>
</evidence>
<feature type="transmembrane region" description="Helical" evidence="10">
    <location>
        <begin position="54"/>
        <end position="77"/>
    </location>
</feature>
<evidence type="ECO:0000256" key="8">
    <source>
        <dbReference type="ARBA" id="ARBA00023136"/>
    </source>
</evidence>
<feature type="transmembrane region" description="Helical" evidence="10">
    <location>
        <begin position="127"/>
        <end position="146"/>
    </location>
</feature>
<protein>
    <submittedName>
        <fullName evidence="13">Unannotated protein</fullName>
    </submittedName>
</protein>
<feature type="region of interest" description="Disordered" evidence="9">
    <location>
        <begin position="306"/>
        <end position="326"/>
    </location>
</feature>